<evidence type="ECO:0000313" key="4">
    <source>
        <dbReference type="Proteomes" id="UP000653674"/>
    </source>
</evidence>
<dbReference type="AlphaFoldDB" id="A0A8J3LMY7"/>
<gene>
    <name evidence="3" type="ORF">Pfl04_20590</name>
</gene>
<comment type="caution">
    <text evidence="3">The sequence shown here is derived from an EMBL/GenBank/DDBJ whole genome shotgun (WGS) entry which is preliminary data.</text>
</comment>
<feature type="transmembrane region" description="Helical" evidence="2">
    <location>
        <begin position="60"/>
        <end position="81"/>
    </location>
</feature>
<feature type="region of interest" description="Disordered" evidence="1">
    <location>
        <begin position="91"/>
        <end position="115"/>
    </location>
</feature>
<sequence>MIERSARNADYLDLPDVRSKLRARPVAAYLGARRGMVGYSLLIAVGVAAAVDAWRTVSPWLGIALALVATHALADLLVSWYRVASLPYVQAAERPADESEPSEDPRAKEDPSELP</sequence>
<feature type="compositionally biased region" description="Basic and acidic residues" evidence="1">
    <location>
        <begin position="103"/>
        <end position="115"/>
    </location>
</feature>
<accession>A0A8J3LMY7</accession>
<protein>
    <submittedName>
        <fullName evidence="3">Uncharacterized protein</fullName>
    </submittedName>
</protein>
<dbReference type="EMBL" id="BONU01000010">
    <property type="protein sequence ID" value="GIG73655.1"/>
    <property type="molecule type" value="Genomic_DNA"/>
</dbReference>
<keyword evidence="2" id="KW-0472">Membrane</keyword>
<dbReference type="RefSeq" id="WP_168077731.1">
    <property type="nucleotide sequence ID" value="NZ_BAAAQJ010000003.1"/>
</dbReference>
<organism evidence="3 4">
    <name type="scientific">Planosporangium flavigriseum</name>
    <dbReference type="NCBI Taxonomy" id="373681"/>
    <lineage>
        <taxon>Bacteria</taxon>
        <taxon>Bacillati</taxon>
        <taxon>Actinomycetota</taxon>
        <taxon>Actinomycetes</taxon>
        <taxon>Micromonosporales</taxon>
        <taxon>Micromonosporaceae</taxon>
        <taxon>Planosporangium</taxon>
    </lineage>
</organism>
<evidence type="ECO:0000256" key="1">
    <source>
        <dbReference type="SAM" id="MobiDB-lite"/>
    </source>
</evidence>
<evidence type="ECO:0000313" key="3">
    <source>
        <dbReference type="EMBL" id="GIG73655.1"/>
    </source>
</evidence>
<feature type="transmembrane region" description="Helical" evidence="2">
    <location>
        <begin position="36"/>
        <end position="54"/>
    </location>
</feature>
<keyword evidence="2" id="KW-0812">Transmembrane</keyword>
<reference evidence="3" key="1">
    <citation type="submission" date="2021-01" db="EMBL/GenBank/DDBJ databases">
        <title>Whole genome shotgun sequence of Planosporangium flavigriseum NBRC 105377.</title>
        <authorList>
            <person name="Komaki H."/>
            <person name="Tamura T."/>
        </authorList>
    </citation>
    <scope>NUCLEOTIDE SEQUENCE</scope>
    <source>
        <strain evidence="3">NBRC 105377</strain>
    </source>
</reference>
<evidence type="ECO:0000256" key="2">
    <source>
        <dbReference type="SAM" id="Phobius"/>
    </source>
</evidence>
<keyword evidence="4" id="KW-1185">Reference proteome</keyword>
<keyword evidence="2" id="KW-1133">Transmembrane helix</keyword>
<proteinExistence type="predicted"/>
<dbReference type="Proteomes" id="UP000653674">
    <property type="component" value="Unassembled WGS sequence"/>
</dbReference>
<name>A0A8J3LMY7_9ACTN</name>